<comment type="subunit">
    <text evidence="7">Component of a fungal signal recognition particle (SRP) complex that consists of a 7SL RNA molecule (scR1) and at least six protein subunits: SRP72, SRP68, SRP54, SEC65, SRP21 and SRP14.</text>
</comment>
<dbReference type="PANTHER" id="PTHR12013">
    <property type="entry name" value="SIGNAL RECOGNITION PARTICLE 14 KD PROTEIN"/>
    <property type="match status" value="1"/>
</dbReference>
<evidence type="ECO:0000256" key="6">
    <source>
        <dbReference type="ARBA" id="ARBA00023274"/>
    </source>
</evidence>
<evidence type="ECO:0000256" key="1">
    <source>
        <dbReference type="ARBA" id="ARBA00004496"/>
    </source>
</evidence>
<evidence type="ECO:0000256" key="5">
    <source>
        <dbReference type="ARBA" id="ARBA00023135"/>
    </source>
</evidence>
<dbReference type="EMBL" id="CP119879">
    <property type="protein sequence ID" value="WFD35650.1"/>
    <property type="molecule type" value="Genomic_DNA"/>
</dbReference>
<protein>
    <recommendedName>
        <fullName evidence="7">Signal recognition particle subunit SRP14</fullName>
    </recommendedName>
    <alternativeName>
        <fullName evidence="7">Signal recognition particle 14 kDa protein</fullName>
    </alternativeName>
</protein>
<keyword evidence="10" id="KW-1185">Reference proteome</keyword>
<evidence type="ECO:0000256" key="3">
    <source>
        <dbReference type="ARBA" id="ARBA00022490"/>
    </source>
</evidence>
<dbReference type="Gene3D" id="3.30.720.10">
    <property type="entry name" value="Signal recognition particle alu RNA binding heterodimer, srp9/1"/>
    <property type="match status" value="1"/>
</dbReference>
<dbReference type="Pfam" id="PF02290">
    <property type="entry name" value="SRP14"/>
    <property type="match status" value="1"/>
</dbReference>
<organism evidence="9 10">
    <name type="scientific">Malassezia cuniculi</name>
    <dbReference type="NCBI Taxonomy" id="948313"/>
    <lineage>
        <taxon>Eukaryota</taxon>
        <taxon>Fungi</taxon>
        <taxon>Dikarya</taxon>
        <taxon>Basidiomycota</taxon>
        <taxon>Ustilaginomycotina</taxon>
        <taxon>Malasseziomycetes</taxon>
        <taxon>Malasseziales</taxon>
        <taxon>Malasseziaceae</taxon>
        <taxon>Malassezia</taxon>
    </lineage>
</organism>
<proteinExistence type="inferred from homology"/>
<dbReference type="Proteomes" id="UP001219933">
    <property type="component" value="Chromosome 3"/>
</dbReference>
<evidence type="ECO:0000256" key="8">
    <source>
        <dbReference type="SAM" id="MobiDB-lite"/>
    </source>
</evidence>
<feature type="compositionally biased region" description="Basic residues" evidence="8">
    <location>
        <begin position="121"/>
        <end position="136"/>
    </location>
</feature>
<evidence type="ECO:0000256" key="2">
    <source>
        <dbReference type="ARBA" id="ARBA00010349"/>
    </source>
</evidence>
<keyword evidence="5 7" id="KW-0733">Signal recognition particle</keyword>
<evidence type="ECO:0000256" key="7">
    <source>
        <dbReference type="RuleBase" id="RU368100"/>
    </source>
</evidence>
<comment type="function">
    <text evidence="7">Component of the signal recognition particle (SRP) complex, a ribonucleoprotein complex that mediates the cotranslational targeting of secretory and membrane proteins to the endoplasmic reticulum (ER).</text>
</comment>
<reference evidence="9" key="1">
    <citation type="submission" date="2023-03" db="EMBL/GenBank/DDBJ databases">
        <title>Mating type loci evolution in Malassezia.</title>
        <authorList>
            <person name="Coelho M.A."/>
        </authorList>
    </citation>
    <scope>NUCLEOTIDE SEQUENCE</scope>
    <source>
        <strain evidence="9">CBS 11721</strain>
    </source>
</reference>
<dbReference type="GO" id="GO:0030942">
    <property type="term" value="F:endoplasmic reticulum signal peptide binding"/>
    <property type="evidence" value="ECO:0007669"/>
    <property type="project" value="UniProtKB-UniRule"/>
</dbReference>
<dbReference type="GO" id="GO:0008312">
    <property type="term" value="F:7S RNA binding"/>
    <property type="evidence" value="ECO:0007669"/>
    <property type="project" value="UniProtKB-UniRule"/>
</dbReference>
<comment type="subcellular location">
    <subcellularLocation>
        <location evidence="1 7">Cytoplasm</location>
    </subcellularLocation>
</comment>
<comment type="similarity">
    <text evidence="2 7">Belongs to the SRP14 family.</text>
</comment>
<dbReference type="InterPro" id="IPR003210">
    <property type="entry name" value="Signal_recog_particle_SRP14"/>
</dbReference>
<dbReference type="GO" id="GO:0006614">
    <property type="term" value="P:SRP-dependent cotranslational protein targeting to membrane"/>
    <property type="evidence" value="ECO:0007669"/>
    <property type="project" value="UniProtKB-UniRule"/>
</dbReference>
<sequence length="144" mass="16048">MRIDRQEFLARLKALFESATQKHSVYVLAKRAAEGTGPGAMIFRATDGRKSNRTKFSTTVEPAELPAFQASYVELMHNELNGTLHKRDKAKERRIEKAHAAAIKRFKESGGKLPSGSSKRGAGRRKRTRAIGRIRRLGAESARS</sequence>
<dbReference type="AlphaFoldDB" id="A0AAF0ES29"/>
<name>A0AAF0ES29_9BASI</name>
<evidence type="ECO:0000313" key="9">
    <source>
        <dbReference type="EMBL" id="WFD35650.1"/>
    </source>
</evidence>
<keyword evidence="3 7" id="KW-0963">Cytoplasm</keyword>
<gene>
    <name evidence="9" type="ORF">MCUN1_002508</name>
</gene>
<dbReference type="InterPro" id="IPR009018">
    <property type="entry name" value="Signal_recog_particle_SRP9/14"/>
</dbReference>
<evidence type="ECO:0000256" key="4">
    <source>
        <dbReference type="ARBA" id="ARBA00022884"/>
    </source>
</evidence>
<accession>A0AAF0ES29</accession>
<dbReference type="GO" id="GO:0005786">
    <property type="term" value="C:signal recognition particle, endoplasmic reticulum targeting"/>
    <property type="evidence" value="ECO:0007669"/>
    <property type="project" value="UniProtKB-UniRule"/>
</dbReference>
<keyword evidence="6 7" id="KW-0687">Ribonucleoprotein</keyword>
<feature type="region of interest" description="Disordered" evidence="8">
    <location>
        <begin position="104"/>
        <end position="144"/>
    </location>
</feature>
<keyword evidence="4 7" id="KW-0694">RNA-binding</keyword>
<dbReference type="SUPFAM" id="SSF54762">
    <property type="entry name" value="Signal recognition particle alu RNA binding heterodimer, SRP9/14"/>
    <property type="match status" value="1"/>
</dbReference>
<evidence type="ECO:0000313" key="10">
    <source>
        <dbReference type="Proteomes" id="UP001219933"/>
    </source>
</evidence>